<dbReference type="EMBL" id="CYKH01000551">
    <property type="protein sequence ID" value="CUG06003.1"/>
    <property type="molecule type" value="Genomic_DNA"/>
</dbReference>
<name>A0A0S4IW32_BODSA</name>
<gene>
    <name evidence="2" type="ORF">BSAL_71460</name>
</gene>
<feature type="non-terminal residue" evidence="2">
    <location>
        <position position="236"/>
    </location>
</feature>
<keyword evidence="3" id="KW-1185">Reference proteome</keyword>
<protein>
    <submittedName>
        <fullName evidence="2">Uncharacterized protein</fullName>
    </submittedName>
</protein>
<evidence type="ECO:0000313" key="3">
    <source>
        <dbReference type="Proteomes" id="UP000051952"/>
    </source>
</evidence>
<evidence type="ECO:0000256" key="1">
    <source>
        <dbReference type="SAM" id="Coils"/>
    </source>
</evidence>
<dbReference type="VEuPathDB" id="TriTrypDB:BSAL_71460"/>
<reference evidence="3" key="1">
    <citation type="submission" date="2015-09" db="EMBL/GenBank/DDBJ databases">
        <authorList>
            <consortium name="Pathogen Informatics"/>
        </authorList>
    </citation>
    <scope>NUCLEOTIDE SEQUENCE [LARGE SCALE GENOMIC DNA]</scope>
    <source>
        <strain evidence="3">Lake Konstanz</strain>
    </source>
</reference>
<dbReference type="Proteomes" id="UP000051952">
    <property type="component" value="Unassembled WGS sequence"/>
</dbReference>
<sequence>MLASVLDWHEQCMLHVTHHHAEVSLTYESSVRDVYAFSDRLERQGRIAIIDDAIGDIKAHFLGIFGGVASSSSSQLSWGVSEHVAAAKAVKQRRVKQLEDANNLLQRKYETVRLERDHFASGLAAAEKKVLDGVRSVNDASRLRAENAKLLAAVQKLSATRAVVRNQASQTTEHELEVVTLRRQARLIQFYNFELQEQLGRTDISSEFAESVHRLHEFFLQIKHQERTVSIKRLQK</sequence>
<organism evidence="2 3">
    <name type="scientific">Bodo saltans</name>
    <name type="common">Flagellated protozoan</name>
    <dbReference type="NCBI Taxonomy" id="75058"/>
    <lineage>
        <taxon>Eukaryota</taxon>
        <taxon>Discoba</taxon>
        <taxon>Euglenozoa</taxon>
        <taxon>Kinetoplastea</taxon>
        <taxon>Metakinetoplastina</taxon>
        <taxon>Eubodonida</taxon>
        <taxon>Bodonidae</taxon>
        <taxon>Bodo</taxon>
    </lineage>
</organism>
<dbReference type="AlphaFoldDB" id="A0A0S4IW32"/>
<evidence type="ECO:0000313" key="2">
    <source>
        <dbReference type="EMBL" id="CUG06003.1"/>
    </source>
</evidence>
<keyword evidence="1" id="KW-0175">Coiled coil</keyword>
<feature type="coiled-coil region" evidence="1">
    <location>
        <begin position="88"/>
        <end position="115"/>
    </location>
</feature>
<proteinExistence type="predicted"/>
<accession>A0A0S4IW32</accession>